<comment type="caution">
    <text evidence="1">The sequence shown here is derived from an EMBL/GenBank/DDBJ whole genome shotgun (WGS) entry which is preliminary data.</text>
</comment>
<dbReference type="EMBL" id="JADFTS010000004">
    <property type="protein sequence ID" value="KAF9609978.1"/>
    <property type="molecule type" value="Genomic_DNA"/>
</dbReference>
<evidence type="ECO:0000313" key="1">
    <source>
        <dbReference type="EMBL" id="KAF9609978.1"/>
    </source>
</evidence>
<reference evidence="1 2" key="1">
    <citation type="submission" date="2020-10" db="EMBL/GenBank/DDBJ databases">
        <title>The Coptis chinensis genome and diversification of protoberbering-type alkaloids.</title>
        <authorList>
            <person name="Wang B."/>
            <person name="Shu S."/>
            <person name="Song C."/>
            <person name="Liu Y."/>
        </authorList>
    </citation>
    <scope>NUCLEOTIDE SEQUENCE [LARGE SCALE GENOMIC DNA]</scope>
    <source>
        <strain evidence="1">HL-2020</strain>
        <tissue evidence="1">Leaf</tissue>
    </source>
</reference>
<gene>
    <name evidence="1" type="ORF">IFM89_019534</name>
</gene>
<dbReference type="Proteomes" id="UP000631114">
    <property type="component" value="Unassembled WGS sequence"/>
</dbReference>
<protein>
    <submittedName>
        <fullName evidence="1">Uncharacterized protein</fullName>
    </submittedName>
</protein>
<keyword evidence="2" id="KW-1185">Reference proteome</keyword>
<dbReference type="OrthoDB" id="10252227at2759"/>
<evidence type="ECO:0000313" key="2">
    <source>
        <dbReference type="Proteomes" id="UP000631114"/>
    </source>
</evidence>
<accession>A0A835I4R8</accession>
<organism evidence="1 2">
    <name type="scientific">Coptis chinensis</name>
    <dbReference type="NCBI Taxonomy" id="261450"/>
    <lineage>
        <taxon>Eukaryota</taxon>
        <taxon>Viridiplantae</taxon>
        <taxon>Streptophyta</taxon>
        <taxon>Embryophyta</taxon>
        <taxon>Tracheophyta</taxon>
        <taxon>Spermatophyta</taxon>
        <taxon>Magnoliopsida</taxon>
        <taxon>Ranunculales</taxon>
        <taxon>Ranunculaceae</taxon>
        <taxon>Coptidoideae</taxon>
        <taxon>Coptis</taxon>
    </lineage>
</organism>
<proteinExistence type="predicted"/>
<name>A0A835I4R8_9MAGN</name>
<dbReference type="AlphaFoldDB" id="A0A835I4R8"/>
<sequence>MPDLSSKSVHSDKTEVKQELTTLKGKMELDLNVQVSDVLKVESAKVEAEAYVYDVGSHSEEGGDMVEQKSFFENTGPIPDLETSKSISGNSKLMKLVKLTRHLWMKNWEFLQDCAIRFLCVMSLDRVDQNGRFAMGAFWVSSIWSQYDEYDLILHIFIAHVLSKDGMFVVTV</sequence>